<protein>
    <recommendedName>
        <fullName evidence="3">Nuclease-associated modular DNA-binding 1 domain-containing protein</fullName>
    </recommendedName>
</protein>
<organism evidence="1 2">
    <name type="scientific">Limosilactobacillus mucosae</name>
    <name type="common">Lactobacillus mucosae</name>
    <dbReference type="NCBI Taxonomy" id="97478"/>
    <lineage>
        <taxon>Bacteria</taxon>
        <taxon>Bacillati</taxon>
        <taxon>Bacillota</taxon>
        <taxon>Bacilli</taxon>
        <taxon>Lactobacillales</taxon>
        <taxon>Lactobacillaceae</taxon>
        <taxon>Limosilactobacillus</taxon>
    </lineage>
</organism>
<dbReference type="AlphaFoldDB" id="A0A099YCF8"/>
<evidence type="ECO:0000313" key="2">
    <source>
        <dbReference type="Proteomes" id="UP000030001"/>
    </source>
</evidence>
<name>A0A099YCF8_LIMMU</name>
<reference evidence="1 2" key="1">
    <citation type="submission" date="2014-09" db="EMBL/GenBank/DDBJ databases">
        <title>Lactobacillus mucosae CRL573 Genome Sequencing.</title>
        <authorList>
            <person name="Bleckwedel J."/>
            <person name="Teran L.C."/>
            <person name="Bonacina J."/>
            <person name="Saavedra L."/>
            <person name="Mozzi F.B."/>
            <person name="Raya R.R."/>
        </authorList>
    </citation>
    <scope>NUCLEOTIDE SEQUENCE [LARGE SCALE GENOMIC DNA]</scope>
    <source>
        <strain evidence="1 2">CRL573</strain>
    </source>
</reference>
<evidence type="ECO:0000313" key="1">
    <source>
        <dbReference type="EMBL" id="KGL67106.1"/>
    </source>
</evidence>
<sequence>MVDMQEFCYLENWYRTTYPDLYSAYDFLNDDGCPDGETATAKYKKLQAMIKEMRASYHKPGQSVDNFAIEADIYKKQKEALEQGKSWHWVIENVPISRSSYLYHVRKNGALKVMHKKIPSIVEKPGIKITVKDLKLGKVMHYNSIQAAERALGFTHRTLHNYLKRRSKKPYLGRYEVERG</sequence>
<proteinExistence type="predicted"/>
<evidence type="ECO:0008006" key="3">
    <source>
        <dbReference type="Google" id="ProtNLM"/>
    </source>
</evidence>
<dbReference type="Proteomes" id="UP000030001">
    <property type="component" value="Unassembled WGS sequence"/>
</dbReference>
<gene>
    <name evidence="1" type="ORF">LX03_03950</name>
</gene>
<dbReference type="EMBL" id="JROC01000028">
    <property type="protein sequence ID" value="KGL67106.1"/>
    <property type="molecule type" value="Genomic_DNA"/>
</dbReference>
<accession>A0A099YCF8</accession>
<comment type="caution">
    <text evidence="1">The sequence shown here is derived from an EMBL/GenBank/DDBJ whole genome shotgun (WGS) entry which is preliminary data.</text>
</comment>